<dbReference type="EMBL" id="BKAG01000007">
    <property type="protein sequence ID" value="GEP42098.1"/>
    <property type="molecule type" value="Genomic_DNA"/>
</dbReference>
<keyword evidence="3" id="KW-1185">Reference proteome</keyword>
<feature type="transmembrane region" description="Helical" evidence="1">
    <location>
        <begin position="24"/>
        <end position="42"/>
    </location>
</feature>
<keyword evidence="1" id="KW-1133">Transmembrane helix</keyword>
<proteinExistence type="predicted"/>
<evidence type="ECO:0008006" key="4">
    <source>
        <dbReference type="Google" id="ProtNLM"/>
    </source>
</evidence>
<evidence type="ECO:0000313" key="2">
    <source>
        <dbReference type="EMBL" id="GEP42098.1"/>
    </source>
</evidence>
<gene>
    <name evidence="2" type="ORF">BGE01nite_13890</name>
</gene>
<dbReference type="AlphaFoldDB" id="A0A512M5T5"/>
<sequence>MPEAAPNTKRRSAIDTLVVRDRTAVFWFLVAIATAAACTWYTNLMSEAFKLQSTFVVMDSAGAYYVPPGLPYNKLDAMHLQLSEMVVETVLERNRDGLVYPERLQKLFEKPALQKFLIYLEKEAVYFRSNNVTQTFELDPIKFIEPRGNATVTTVATGRVRRVSFLAGQQQDKTYDFTITIGWWVNPYLARDKNFPSLVRGLQINDFQKADAPAAEALPETAPKSDAQ</sequence>
<evidence type="ECO:0000256" key="1">
    <source>
        <dbReference type="SAM" id="Phobius"/>
    </source>
</evidence>
<accession>A0A512M5T5</accession>
<evidence type="ECO:0000313" key="3">
    <source>
        <dbReference type="Proteomes" id="UP000321577"/>
    </source>
</evidence>
<keyword evidence="1" id="KW-0472">Membrane</keyword>
<comment type="caution">
    <text evidence="2">The sequence shown here is derived from an EMBL/GenBank/DDBJ whole genome shotgun (WGS) entry which is preliminary data.</text>
</comment>
<dbReference type="Proteomes" id="UP000321577">
    <property type="component" value="Unassembled WGS sequence"/>
</dbReference>
<name>A0A512M5T5_9BACT</name>
<protein>
    <recommendedName>
        <fullName evidence="4">Bacterial virulence protein VirB8 domain-containing protein</fullName>
    </recommendedName>
</protein>
<reference evidence="2 3" key="1">
    <citation type="submission" date="2019-07" db="EMBL/GenBank/DDBJ databases">
        <title>Whole genome shotgun sequence of Brevifollis gellanilyticus NBRC 108608.</title>
        <authorList>
            <person name="Hosoyama A."/>
            <person name="Uohara A."/>
            <person name="Ohji S."/>
            <person name="Ichikawa N."/>
        </authorList>
    </citation>
    <scope>NUCLEOTIDE SEQUENCE [LARGE SCALE GENOMIC DNA]</scope>
    <source>
        <strain evidence="2 3">NBRC 108608</strain>
    </source>
</reference>
<dbReference type="RefSeq" id="WP_146849701.1">
    <property type="nucleotide sequence ID" value="NZ_BKAG01000007.1"/>
</dbReference>
<dbReference type="OrthoDB" id="190478at2"/>
<keyword evidence="1" id="KW-0812">Transmembrane</keyword>
<organism evidence="2 3">
    <name type="scientific">Brevifollis gellanilyticus</name>
    <dbReference type="NCBI Taxonomy" id="748831"/>
    <lineage>
        <taxon>Bacteria</taxon>
        <taxon>Pseudomonadati</taxon>
        <taxon>Verrucomicrobiota</taxon>
        <taxon>Verrucomicrobiia</taxon>
        <taxon>Verrucomicrobiales</taxon>
        <taxon>Verrucomicrobiaceae</taxon>
    </lineage>
</organism>